<evidence type="ECO:0000313" key="3">
    <source>
        <dbReference type="Proteomes" id="UP001189429"/>
    </source>
</evidence>
<reference evidence="2" key="1">
    <citation type="submission" date="2023-10" db="EMBL/GenBank/DDBJ databases">
        <authorList>
            <person name="Chen Y."/>
            <person name="Shah S."/>
            <person name="Dougan E. K."/>
            <person name="Thang M."/>
            <person name="Chan C."/>
        </authorList>
    </citation>
    <scope>NUCLEOTIDE SEQUENCE [LARGE SCALE GENOMIC DNA]</scope>
</reference>
<comment type="caution">
    <text evidence="2">The sequence shown here is derived from an EMBL/GenBank/DDBJ whole genome shotgun (WGS) entry which is preliminary data.</text>
</comment>
<dbReference type="Proteomes" id="UP001189429">
    <property type="component" value="Unassembled WGS sequence"/>
</dbReference>
<sequence>TPPRPPRRAPQPQDGRHRARGRRSGARAPCPRVSRRPTTPAAMEGLMKVYFSAATKELMPTESAPCFKRCDPRAY</sequence>
<accession>A0ABN9YBF5</accession>
<name>A0ABN9YBF5_9DINO</name>
<organism evidence="2 3">
    <name type="scientific">Prorocentrum cordatum</name>
    <dbReference type="NCBI Taxonomy" id="2364126"/>
    <lineage>
        <taxon>Eukaryota</taxon>
        <taxon>Sar</taxon>
        <taxon>Alveolata</taxon>
        <taxon>Dinophyceae</taxon>
        <taxon>Prorocentrales</taxon>
        <taxon>Prorocentraceae</taxon>
        <taxon>Prorocentrum</taxon>
    </lineage>
</organism>
<feature type="region of interest" description="Disordered" evidence="1">
    <location>
        <begin position="1"/>
        <end position="41"/>
    </location>
</feature>
<keyword evidence="3" id="KW-1185">Reference proteome</keyword>
<evidence type="ECO:0000256" key="1">
    <source>
        <dbReference type="SAM" id="MobiDB-lite"/>
    </source>
</evidence>
<protein>
    <submittedName>
        <fullName evidence="2">Uncharacterized protein</fullName>
    </submittedName>
</protein>
<gene>
    <name evidence="2" type="ORF">PCOR1329_LOCUS83310</name>
</gene>
<proteinExistence type="predicted"/>
<feature type="non-terminal residue" evidence="2">
    <location>
        <position position="1"/>
    </location>
</feature>
<evidence type="ECO:0000313" key="2">
    <source>
        <dbReference type="EMBL" id="CAK0908701.1"/>
    </source>
</evidence>
<dbReference type="EMBL" id="CAUYUJ010022060">
    <property type="protein sequence ID" value="CAK0908701.1"/>
    <property type="molecule type" value="Genomic_DNA"/>
</dbReference>